<reference evidence="2" key="1">
    <citation type="journal article" date="2013" name="Proc. Natl. Acad. Sci. U.S.A.">
        <title>Improving the coverage of the cyanobacterial phylum using diversity-driven genome sequencing.</title>
        <authorList>
            <person name="Shih P.M."/>
            <person name="Wu D."/>
            <person name="Latifi A."/>
            <person name="Axen S.D."/>
            <person name="Fewer D.P."/>
            <person name="Talla E."/>
            <person name="Calteau A."/>
            <person name="Cai F."/>
            <person name="Tandeau de Marsac N."/>
            <person name="Rippka R."/>
            <person name="Herdman M."/>
            <person name="Sivonen K."/>
            <person name="Coursin T."/>
            <person name="Laurent T."/>
            <person name="Goodwin L."/>
            <person name="Nolan M."/>
            <person name="Davenport K.W."/>
            <person name="Han C.S."/>
            <person name="Rubin E.M."/>
            <person name="Eisen J.A."/>
            <person name="Woyke T."/>
            <person name="Gugger M."/>
            <person name="Kerfeld C.A."/>
        </authorList>
    </citation>
    <scope>NUCLEOTIDE SEQUENCE [LARGE SCALE GENOMIC DNA]</scope>
    <source>
        <strain evidence="2">ATCC 29371 / PCC 7437</strain>
    </source>
</reference>
<evidence type="ECO:0000313" key="2">
    <source>
        <dbReference type="Proteomes" id="UP000010473"/>
    </source>
</evidence>
<keyword evidence="2" id="KW-1185">Reference proteome</keyword>
<gene>
    <name evidence="1" type="ordered locus">Sta7437_4485</name>
</gene>
<dbReference type="eggNOG" id="ENOG50307JM">
    <property type="taxonomic scope" value="Bacteria"/>
</dbReference>
<dbReference type="EMBL" id="CP003653">
    <property type="protein sequence ID" value="AFZ37949.1"/>
    <property type="molecule type" value="Genomic_DNA"/>
</dbReference>
<dbReference type="OrthoDB" id="4185008at2"/>
<dbReference type="KEGG" id="scs:Sta7437_4485"/>
<evidence type="ECO:0000313" key="1">
    <source>
        <dbReference type="EMBL" id="AFZ37949.1"/>
    </source>
</evidence>
<dbReference type="Proteomes" id="UP000010473">
    <property type="component" value="Chromosome"/>
</dbReference>
<protein>
    <submittedName>
        <fullName evidence="1">Uncharacterized protein</fullName>
    </submittedName>
</protein>
<dbReference type="HOGENOM" id="CLU_1509980_0_0_3"/>
<dbReference type="STRING" id="111780.Sta7437_4485"/>
<dbReference type="RefSeq" id="WP_015195603.1">
    <property type="nucleotide sequence ID" value="NC_019748.1"/>
</dbReference>
<sequence length="187" mass="21787">MNNSSTLVPQTETIGYTEKLLKNIRKMSVARQLIPMEASTGWSIPLRQEGKVYLIVPFFSTNRNSEGQIALFPPFATITVDWTNQVPVEYVDLRFKNPAPELIWTEPVGTFPHARVSRMKVKEYEQKRRELLSMYDEMLSTLVEGNSFSQQWIERFQELLSLLLEPDLEPYYRALAPKFFARFLGNF</sequence>
<organism evidence="1 2">
    <name type="scientific">Stanieria cyanosphaera (strain ATCC 29371 / PCC 7437)</name>
    <dbReference type="NCBI Taxonomy" id="111780"/>
    <lineage>
        <taxon>Bacteria</taxon>
        <taxon>Bacillati</taxon>
        <taxon>Cyanobacteriota</taxon>
        <taxon>Cyanophyceae</taxon>
        <taxon>Pleurocapsales</taxon>
        <taxon>Dermocarpellaceae</taxon>
        <taxon>Stanieria</taxon>
    </lineage>
</organism>
<name>K9Y0V6_STAC7</name>
<accession>K9Y0V6</accession>
<dbReference type="AlphaFoldDB" id="K9Y0V6"/>
<proteinExistence type="predicted"/>